<dbReference type="GO" id="GO:0034245">
    <property type="term" value="C:mitochondrial DNA-directed RNA polymerase complex"/>
    <property type="evidence" value="ECO:0007669"/>
    <property type="project" value="TreeGrafter"/>
</dbReference>
<evidence type="ECO:0000256" key="1">
    <source>
        <dbReference type="ARBA" id="ARBA00004026"/>
    </source>
</evidence>
<evidence type="ECO:0000256" key="7">
    <source>
        <dbReference type="ARBA" id="ARBA00022946"/>
    </source>
</evidence>
<dbReference type="RefSeq" id="XP_017998550.1">
    <property type="nucleotide sequence ID" value="XM_018144312.1"/>
</dbReference>
<name>A0A0N1HRR5_9EURO</name>
<dbReference type="GeneID" id="28736192"/>
<protein>
    <recommendedName>
        <fullName evidence="11">DNA-directed RNA polymerase</fullName>
        <ecNumber evidence="11">2.7.7.6</ecNumber>
    </recommendedName>
</protein>
<dbReference type="Pfam" id="PF00940">
    <property type="entry name" value="RNA_pol"/>
    <property type="match status" value="1"/>
</dbReference>
<gene>
    <name evidence="14" type="ORF">AB675_4191</name>
</gene>
<keyword evidence="8" id="KW-0496">Mitochondrion</keyword>
<feature type="region of interest" description="Disordered" evidence="12">
    <location>
        <begin position="549"/>
        <end position="607"/>
    </location>
</feature>
<evidence type="ECO:0000256" key="8">
    <source>
        <dbReference type="ARBA" id="ARBA00023128"/>
    </source>
</evidence>
<dbReference type="Proteomes" id="UP000038010">
    <property type="component" value="Unassembled WGS sequence"/>
</dbReference>
<evidence type="ECO:0000256" key="5">
    <source>
        <dbReference type="ARBA" id="ARBA00022679"/>
    </source>
</evidence>
<evidence type="ECO:0000256" key="12">
    <source>
        <dbReference type="SAM" id="MobiDB-lite"/>
    </source>
</evidence>
<dbReference type="GO" id="GO:0003899">
    <property type="term" value="F:DNA-directed RNA polymerase activity"/>
    <property type="evidence" value="ECO:0007669"/>
    <property type="project" value="UniProtKB-EC"/>
</dbReference>
<dbReference type="InterPro" id="IPR002092">
    <property type="entry name" value="DNA-dir_Rpol_phage-type"/>
</dbReference>
<evidence type="ECO:0000256" key="11">
    <source>
        <dbReference type="RuleBase" id="RU003805"/>
    </source>
</evidence>
<comment type="caution">
    <text evidence="14">The sequence shown here is derived from an EMBL/GenBank/DDBJ whole genome shotgun (WGS) entry which is preliminary data.</text>
</comment>
<keyword evidence="15" id="KW-1185">Reference proteome</keyword>
<evidence type="ECO:0000256" key="2">
    <source>
        <dbReference type="ARBA" id="ARBA00004173"/>
    </source>
</evidence>
<keyword evidence="6 11" id="KW-0548">Nucleotidyltransferase</keyword>
<dbReference type="InterPro" id="IPR046950">
    <property type="entry name" value="DNA-dir_Rpol_C_phage-type"/>
</dbReference>
<evidence type="ECO:0000313" key="15">
    <source>
        <dbReference type="Proteomes" id="UP000038010"/>
    </source>
</evidence>
<dbReference type="VEuPathDB" id="FungiDB:AB675_4191"/>
<dbReference type="OrthoDB" id="276422at2759"/>
<dbReference type="PANTHER" id="PTHR10102:SF0">
    <property type="entry name" value="DNA-DIRECTED RNA POLYMERASE, MITOCHONDRIAL"/>
    <property type="match status" value="1"/>
</dbReference>
<feature type="domain" description="DNA-directed RNA polymerase C-terminal" evidence="13">
    <location>
        <begin position="32"/>
        <end position="639"/>
    </location>
</feature>
<dbReference type="STRING" id="1664694.A0A0N1HRR5"/>
<keyword evidence="5 11" id="KW-0808">Transferase</keyword>
<dbReference type="FunFam" id="1.10.150.20:FF:000041">
    <property type="entry name" value="DNA-directed RNA polymerase"/>
    <property type="match status" value="1"/>
</dbReference>
<keyword evidence="9 11" id="KW-0804">Transcription</keyword>
<evidence type="ECO:0000256" key="4">
    <source>
        <dbReference type="ARBA" id="ARBA00022478"/>
    </source>
</evidence>
<dbReference type="FunFam" id="1.10.287.280:FF:000001">
    <property type="entry name" value="DNA-directed RNA polymerase"/>
    <property type="match status" value="1"/>
</dbReference>
<dbReference type="PROSITE" id="PS00900">
    <property type="entry name" value="RNA_POL_PHAGE_1"/>
    <property type="match status" value="1"/>
</dbReference>
<dbReference type="EMBL" id="LFJN01000018">
    <property type="protein sequence ID" value="KPI38587.1"/>
    <property type="molecule type" value="Genomic_DNA"/>
</dbReference>
<comment type="similarity">
    <text evidence="3 11">Belongs to the phage and mitochondrial RNA polymerase family.</text>
</comment>
<dbReference type="GO" id="GO:0001018">
    <property type="term" value="F:mitochondrial promoter sequence-specific DNA binding"/>
    <property type="evidence" value="ECO:0007669"/>
    <property type="project" value="TreeGrafter"/>
</dbReference>
<organism evidence="14 15">
    <name type="scientific">Cyphellophora attinorum</name>
    <dbReference type="NCBI Taxonomy" id="1664694"/>
    <lineage>
        <taxon>Eukaryota</taxon>
        <taxon>Fungi</taxon>
        <taxon>Dikarya</taxon>
        <taxon>Ascomycota</taxon>
        <taxon>Pezizomycotina</taxon>
        <taxon>Eurotiomycetes</taxon>
        <taxon>Chaetothyriomycetidae</taxon>
        <taxon>Chaetothyriales</taxon>
        <taxon>Cyphellophoraceae</taxon>
        <taxon>Cyphellophora</taxon>
    </lineage>
</organism>
<proteinExistence type="inferred from homology"/>
<evidence type="ECO:0000259" key="13">
    <source>
        <dbReference type="Pfam" id="PF00940"/>
    </source>
</evidence>
<accession>A0A0N1HRR5</accession>
<evidence type="ECO:0000256" key="6">
    <source>
        <dbReference type="ARBA" id="ARBA00022695"/>
    </source>
</evidence>
<feature type="compositionally biased region" description="Polar residues" evidence="12">
    <location>
        <begin position="577"/>
        <end position="595"/>
    </location>
</feature>
<evidence type="ECO:0000313" key="14">
    <source>
        <dbReference type="EMBL" id="KPI38587.1"/>
    </source>
</evidence>
<dbReference type="PANTHER" id="PTHR10102">
    <property type="entry name" value="DNA-DIRECTED RNA POLYMERASE, MITOCHONDRIAL"/>
    <property type="match status" value="1"/>
</dbReference>
<dbReference type="GO" id="GO:0006390">
    <property type="term" value="P:mitochondrial transcription"/>
    <property type="evidence" value="ECO:0007669"/>
    <property type="project" value="TreeGrafter"/>
</dbReference>
<evidence type="ECO:0000256" key="3">
    <source>
        <dbReference type="ARBA" id="ARBA00009493"/>
    </source>
</evidence>
<evidence type="ECO:0000256" key="10">
    <source>
        <dbReference type="ARBA" id="ARBA00048552"/>
    </source>
</evidence>
<dbReference type="AlphaFoldDB" id="A0A0N1HRR5"/>
<comment type="catalytic activity">
    <reaction evidence="10 11">
        <text>RNA(n) + a ribonucleoside 5'-triphosphate = RNA(n+1) + diphosphate</text>
        <dbReference type="Rhea" id="RHEA:21248"/>
        <dbReference type="Rhea" id="RHEA-COMP:14527"/>
        <dbReference type="Rhea" id="RHEA-COMP:17342"/>
        <dbReference type="ChEBI" id="CHEBI:33019"/>
        <dbReference type="ChEBI" id="CHEBI:61557"/>
        <dbReference type="ChEBI" id="CHEBI:140395"/>
        <dbReference type="EC" id="2.7.7.6"/>
    </reaction>
</comment>
<dbReference type="Gene3D" id="1.10.287.280">
    <property type="match status" value="1"/>
</dbReference>
<dbReference type="SUPFAM" id="SSF56672">
    <property type="entry name" value="DNA/RNA polymerases"/>
    <property type="match status" value="1"/>
</dbReference>
<sequence length="639" mass="70724">MDFRGRAYPIPPYLNQMGADHCRGLLRFANGRPLGKRGLWWLKIQLSNVYGFDKASLSDRAKFPMDHLEEIRDSVEHPFDGKRWWLTAEDPWQCLAACHELVEALKAPNPEEFISHLPVHQDGSCNGLQHYAALGGDVEGARQVNLEPGDKPADVYSGVCDLVSAEVAADAAKGHEIAALLNGRLKRKIVKQTVMTNVYGVTFMGATAQVRKQIDALLPDIGEKRLSGRASLYIAEKIFRALGQLFNGAQTIQYWLGDCANRISSSVSPAQMDKITEASSTPGGGETTHAGRRKPSAPSKVKSRTTQLKGSEFRSSVIWTTPLKLPVVQPYRQAKGASIQTNLQAITLYEPTVADAVDKRKQLQAFPPNFIHSLDASHMLLSALKLDELGLSFAAVHDSFWTHAADVDVMNRLLREAFIRMHSEDIIGRLAAEFNKRYENHVYMAEISKTSPVAKAISEYRKNSGRRSVTQQKNYELLREIEKRRLMASEDPTERKKGAEMVTAATIFKDFRGDRHIISKDSLGQTAMAAVPKGVTEGAAEAALEQHATETMAASNQAPNGPTPADQEVDDDLTEMPTGTTSLDGSESAPSPGSKQRQKKKSAHSNNQTWAWLPLTFRPVPEKGTFDVRRLRDSQYFFS</sequence>
<dbReference type="PROSITE" id="PS00489">
    <property type="entry name" value="RNA_POL_PHAGE_2"/>
    <property type="match status" value="1"/>
</dbReference>
<dbReference type="EC" id="2.7.7.6" evidence="11"/>
<feature type="region of interest" description="Disordered" evidence="12">
    <location>
        <begin position="275"/>
        <end position="306"/>
    </location>
</feature>
<keyword evidence="7" id="KW-0809">Transit peptide</keyword>
<reference evidence="14 15" key="1">
    <citation type="submission" date="2015-06" db="EMBL/GenBank/DDBJ databases">
        <title>Draft genome of the ant-associated black yeast Phialophora attae CBS 131958.</title>
        <authorList>
            <person name="Moreno L.F."/>
            <person name="Stielow B.J."/>
            <person name="de Hoog S."/>
            <person name="Vicente V.A."/>
            <person name="Weiss V.A."/>
            <person name="de Vries M."/>
            <person name="Cruz L.M."/>
            <person name="Souza E.M."/>
        </authorList>
    </citation>
    <scope>NUCLEOTIDE SEQUENCE [LARGE SCALE GENOMIC DNA]</scope>
    <source>
        <strain evidence="14 15">CBS 131958</strain>
    </source>
</reference>
<dbReference type="InterPro" id="IPR043502">
    <property type="entry name" value="DNA/RNA_pol_sf"/>
</dbReference>
<comment type="function">
    <text evidence="1 11">DNA-dependent RNA polymerase catalyzes the transcription of DNA into RNA using the four ribonucleoside triphosphates as substrates.</text>
</comment>
<comment type="subcellular location">
    <subcellularLocation>
        <location evidence="2">Mitochondrion</location>
    </subcellularLocation>
</comment>
<dbReference type="Gene3D" id="1.10.150.20">
    <property type="entry name" value="5' to 3' exonuclease, C-terminal subdomain"/>
    <property type="match status" value="1"/>
</dbReference>
<keyword evidence="4 11" id="KW-0240">DNA-directed RNA polymerase</keyword>
<evidence type="ECO:0000256" key="9">
    <source>
        <dbReference type="ARBA" id="ARBA00023163"/>
    </source>
</evidence>